<gene>
    <name evidence="2" type="ORF">jhhlp_001960</name>
</gene>
<accession>A0A2N3NCP4</accession>
<dbReference type="Pfam" id="PF18922">
    <property type="entry name" value="DUF5672"/>
    <property type="match status" value="1"/>
</dbReference>
<reference evidence="2 3" key="1">
    <citation type="journal article" date="2017" name="G3 (Bethesda)">
        <title>First Draft Genome Sequence of the Pathogenic Fungus Lomentospora prolificans (Formerly Scedosporium prolificans).</title>
        <authorList>
            <person name="Luo R."/>
            <person name="Zimin A."/>
            <person name="Workman R."/>
            <person name="Fan Y."/>
            <person name="Pertea G."/>
            <person name="Grossman N."/>
            <person name="Wear M.P."/>
            <person name="Jia B."/>
            <person name="Miller H."/>
            <person name="Casadevall A."/>
            <person name="Timp W."/>
            <person name="Zhang S.X."/>
            <person name="Salzberg S.L."/>
        </authorList>
    </citation>
    <scope>NUCLEOTIDE SEQUENCE [LARGE SCALE GENOMIC DNA]</scope>
    <source>
        <strain evidence="2 3">JHH-5317</strain>
    </source>
</reference>
<comment type="caution">
    <text evidence="2">The sequence shown here is derived from an EMBL/GenBank/DDBJ whole genome shotgun (WGS) entry which is preliminary data.</text>
</comment>
<dbReference type="VEuPathDB" id="FungiDB:jhhlp_001960"/>
<dbReference type="InterPro" id="IPR043729">
    <property type="entry name" value="DUF5672"/>
</dbReference>
<dbReference type="EMBL" id="NLAX01000008">
    <property type="protein sequence ID" value="PKS10210.1"/>
    <property type="molecule type" value="Genomic_DNA"/>
</dbReference>
<protein>
    <recommendedName>
        <fullName evidence="1">DUF5672 domain-containing protein</fullName>
    </recommendedName>
</protein>
<sequence>MASEAEAPLLGSNASPSMSTLLPKLAALPFALWNRMSRRMRVLSGIIVFILVTMGLSSRDIAPPVPRISLQYPHSPFNESKVALLIENRPNPILAPLMLHFMSVVPPDWRFRFMGSIESVEHINKSVAIREQVNSGKLDLTYIPSNMSTAGQEMISRFLTNLWLYETVLQPAEWLLIFQTDSIFCANSRLSLNDFLEYDWIGAPWSPNGRWGGNGGLSLRRVSTMIDVLRNQIRAEDSEPEDVWLAERVSHHPGAKVANGTTSMTFSGEQHTGQKIHLDDDEAIRKYGSIMIAAEAGEYVQEIDGWRDGFYEPMGYHTGGSGSHLHAGVWGTPELRRHIWKYCPEVKMTLAMDAAKYVPGECKTNWKRDLTGASTEEMDTAYPYGVEIIDGEEYPMLPPGLTPF</sequence>
<dbReference type="InParanoid" id="A0A2N3NCP4"/>
<dbReference type="OrthoDB" id="10025998at2759"/>
<evidence type="ECO:0000259" key="1">
    <source>
        <dbReference type="Pfam" id="PF18922"/>
    </source>
</evidence>
<evidence type="ECO:0000313" key="2">
    <source>
        <dbReference type="EMBL" id="PKS10210.1"/>
    </source>
</evidence>
<evidence type="ECO:0000313" key="3">
    <source>
        <dbReference type="Proteomes" id="UP000233524"/>
    </source>
</evidence>
<dbReference type="Proteomes" id="UP000233524">
    <property type="component" value="Unassembled WGS sequence"/>
</dbReference>
<dbReference type="STRING" id="41688.A0A2N3NCP4"/>
<keyword evidence="3" id="KW-1185">Reference proteome</keyword>
<proteinExistence type="predicted"/>
<name>A0A2N3NCP4_9PEZI</name>
<organism evidence="2 3">
    <name type="scientific">Lomentospora prolificans</name>
    <dbReference type="NCBI Taxonomy" id="41688"/>
    <lineage>
        <taxon>Eukaryota</taxon>
        <taxon>Fungi</taxon>
        <taxon>Dikarya</taxon>
        <taxon>Ascomycota</taxon>
        <taxon>Pezizomycotina</taxon>
        <taxon>Sordariomycetes</taxon>
        <taxon>Hypocreomycetidae</taxon>
        <taxon>Microascales</taxon>
        <taxon>Microascaceae</taxon>
        <taxon>Lomentospora</taxon>
    </lineage>
</organism>
<feature type="domain" description="DUF5672" evidence="1">
    <location>
        <begin position="139"/>
        <end position="280"/>
    </location>
</feature>
<dbReference type="AlphaFoldDB" id="A0A2N3NCP4"/>